<evidence type="ECO:0000259" key="14">
    <source>
        <dbReference type="PROSITE" id="PS50125"/>
    </source>
</evidence>
<evidence type="ECO:0000256" key="11">
    <source>
        <dbReference type="ARBA" id="ARBA00023239"/>
    </source>
</evidence>
<feature type="transmembrane region" description="Helical" evidence="13">
    <location>
        <begin position="96"/>
        <end position="115"/>
    </location>
</feature>
<dbReference type="Pfam" id="PF00211">
    <property type="entry name" value="Guanylate_cyc"/>
    <property type="match status" value="3"/>
</dbReference>
<keyword evidence="7" id="KW-0067">ATP-binding</keyword>
<feature type="domain" description="Guanylate cyclase" evidence="14">
    <location>
        <begin position="775"/>
        <end position="920"/>
    </location>
</feature>
<evidence type="ECO:0000256" key="2">
    <source>
        <dbReference type="ARBA" id="ARBA00004141"/>
    </source>
</evidence>
<accession>A0ABR4NH84</accession>
<dbReference type="Proteomes" id="UP001527925">
    <property type="component" value="Unassembled WGS sequence"/>
</dbReference>
<feature type="transmembrane region" description="Helical" evidence="13">
    <location>
        <begin position="36"/>
        <end position="56"/>
    </location>
</feature>
<dbReference type="EMBL" id="JADGIZ020000005">
    <property type="protein sequence ID" value="KAL2918907.1"/>
    <property type="molecule type" value="Genomic_DNA"/>
</dbReference>
<dbReference type="SMART" id="SM00044">
    <property type="entry name" value="CYCc"/>
    <property type="match status" value="2"/>
</dbReference>
<comment type="caution">
    <text evidence="15">The sequence shown here is derived from an EMBL/GenBank/DDBJ whole genome shotgun (WGS) entry which is preliminary data.</text>
</comment>
<reference evidence="15 16" key="1">
    <citation type="submission" date="2023-09" db="EMBL/GenBank/DDBJ databases">
        <title>Pangenome analysis of Batrachochytrium dendrobatidis and related Chytrids.</title>
        <authorList>
            <person name="Yacoub M.N."/>
            <person name="Stajich J.E."/>
            <person name="James T.Y."/>
        </authorList>
    </citation>
    <scope>NUCLEOTIDE SEQUENCE [LARGE SCALE GENOMIC DNA]</scope>
    <source>
        <strain evidence="15 16">JEL0888</strain>
    </source>
</reference>
<evidence type="ECO:0000256" key="1">
    <source>
        <dbReference type="ARBA" id="ARBA00001593"/>
    </source>
</evidence>
<dbReference type="EC" id="4.6.1.1" evidence="3"/>
<comment type="catalytic activity">
    <reaction evidence="1">
        <text>ATP = 3',5'-cyclic AMP + diphosphate</text>
        <dbReference type="Rhea" id="RHEA:15389"/>
        <dbReference type="ChEBI" id="CHEBI:30616"/>
        <dbReference type="ChEBI" id="CHEBI:33019"/>
        <dbReference type="ChEBI" id="CHEBI:58165"/>
        <dbReference type="EC" id="4.6.1.1"/>
    </reaction>
</comment>
<evidence type="ECO:0000256" key="13">
    <source>
        <dbReference type="SAM" id="Phobius"/>
    </source>
</evidence>
<feature type="transmembrane region" description="Helical" evidence="13">
    <location>
        <begin position="177"/>
        <end position="194"/>
    </location>
</feature>
<name>A0ABR4NH84_9FUNG</name>
<keyword evidence="4 13" id="KW-0812">Transmembrane</keyword>
<feature type="transmembrane region" description="Helical" evidence="13">
    <location>
        <begin position="62"/>
        <end position="84"/>
    </location>
</feature>
<keyword evidence="8" id="KW-0460">Magnesium</keyword>
<proteinExistence type="predicted"/>
<keyword evidence="11" id="KW-0456">Lyase</keyword>
<protein>
    <recommendedName>
        <fullName evidence="3">adenylate cyclase</fullName>
        <ecNumber evidence="3">4.6.1.1</ecNumber>
    </recommendedName>
</protein>
<keyword evidence="6" id="KW-0547">Nucleotide-binding</keyword>
<feature type="transmembrane region" description="Helical" evidence="13">
    <location>
        <begin position="691"/>
        <end position="715"/>
    </location>
</feature>
<evidence type="ECO:0000256" key="3">
    <source>
        <dbReference type="ARBA" id="ARBA00012201"/>
    </source>
</evidence>
<dbReference type="PANTHER" id="PTHR45627:SF12">
    <property type="entry name" value="ADENYLATE CYCLASE TYPE 2"/>
    <property type="match status" value="1"/>
</dbReference>
<dbReference type="SUPFAM" id="SSF55073">
    <property type="entry name" value="Nucleotide cyclase"/>
    <property type="match status" value="2"/>
</dbReference>
<feature type="compositionally biased region" description="Polar residues" evidence="12">
    <location>
        <begin position="457"/>
        <end position="466"/>
    </location>
</feature>
<evidence type="ECO:0000256" key="8">
    <source>
        <dbReference type="ARBA" id="ARBA00022842"/>
    </source>
</evidence>
<sequence>MLESPATGWTLQFPSAIETMFRIYVHYIIVRRTKTWNIMAIAAGWIAYILADWIIFPGKQHLFRHICSLIPLAAILTSFGLSFHRSWKTLRYPAQFVYFSISYLLNILIGYDIGYTNASELRELKCIVIVNALCAVSMSYMSTPTHYFYISCLALSFSLIQFIMSLVFGYFDTPNTYVSFGLLLIGVNITGIFFKYSYELHLRRAFVHYRILYHNQDELSEARARSDAVLNMVLPTKIVASLRSLDDSDANTLKDNINSLFAEVHGVTILFADIAGFTEFSGTVTAGTLVGILNELFSHFDSIASELQLEKIKTIGDSIHVAGGVPEQLETHGEIAMFAKRVCVMAVQMIKIFNEVCTEKKMTVKLRVGIHTGSVVGGVMGLWKFKYDIWSQDVDIASLMEQTGKPGLPHVSQATYDFIKDDSAFAIEPSDPVEAFGATIQTYSIAHLDMDRVDISQPSETGSWQAPSRLASKRPSSATVKPTKAKRSDAMERFDRELNRYLCVFKRRSEEEQYREHYMRTSLGSFRTSMIIVIVVHIILVGARQYSSFSVSTAIVEATITIGIISMAIMFHFVEKRQRRLTEAYVDKTGEKISAAAQQPSWPKWIPNGFAVVMFAAVCISAAVQISILNFMTSHIFTGCQIVLASLHQTFFGIKTLYIRIWMSVAMFIYALTFMWNRWESWSTSSDSDAMFSLLVQGGSIFSFTVVSFSMSWFTDVIARMNFFMERENELACHEMETTQFAAERLIMNILPASVIQRLAESEQIQIADDREDLAVVFTSITNFKTSTSNRDWLWILNDVICEFDILASHFGVEKIKTIGTKYMAICEPSADEPDDAPVRTCLFALALLDVIQGINLRLGQDFKLKIGINAGPAVTGLIGTKTFAAQTRIVCCDSEWLTFVLKFAFDVWGDTVNVSSRMESTGKENCIQVTQAVVDRCSSVLEFKERGSVFVKGKGDMTTFWLVGQRETDDTANVATQLE</sequence>
<evidence type="ECO:0000256" key="7">
    <source>
        <dbReference type="ARBA" id="ARBA00022840"/>
    </source>
</evidence>
<organism evidence="15 16">
    <name type="scientific">Polyrhizophydium stewartii</name>
    <dbReference type="NCBI Taxonomy" id="2732419"/>
    <lineage>
        <taxon>Eukaryota</taxon>
        <taxon>Fungi</taxon>
        <taxon>Fungi incertae sedis</taxon>
        <taxon>Chytridiomycota</taxon>
        <taxon>Chytridiomycota incertae sedis</taxon>
        <taxon>Chytridiomycetes</taxon>
        <taxon>Rhizophydiales</taxon>
        <taxon>Rhizophydiales incertae sedis</taxon>
        <taxon>Polyrhizophydium</taxon>
    </lineage>
</organism>
<feature type="transmembrane region" description="Helical" evidence="13">
    <location>
        <begin position="147"/>
        <end position="171"/>
    </location>
</feature>
<keyword evidence="9 13" id="KW-1133">Transmembrane helix</keyword>
<feature type="transmembrane region" description="Helical" evidence="13">
    <location>
        <begin position="661"/>
        <end position="679"/>
    </location>
</feature>
<evidence type="ECO:0000256" key="10">
    <source>
        <dbReference type="ARBA" id="ARBA00023136"/>
    </source>
</evidence>
<dbReference type="PANTHER" id="PTHR45627">
    <property type="entry name" value="ADENYLATE CYCLASE TYPE 1"/>
    <property type="match status" value="1"/>
</dbReference>
<dbReference type="InterPro" id="IPR029787">
    <property type="entry name" value="Nucleotide_cyclase"/>
</dbReference>
<keyword evidence="16" id="KW-1185">Reference proteome</keyword>
<evidence type="ECO:0000256" key="6">
    <source>
        <dbReference type="ARBA" id="ARBA00022741"/>
    </source>
</evidence>
<feature type="domain" description="Guanylate cyclase" evidence="14">
    <location>
        <begin position="268"/>
        <end position="401"/>
    </location>
</feature>
<dbReference type="CDD" id="cd07302">
    <property type="entry name" value="CHD"/>
    <property type="match status" value="2"/>
</dbReference>
<keyword evidence="10 13" id="KW-0472">Membrane</keyword>
<feature type="transmembrane region" description="Helical" evidence="13">
    <location>
        <begin position="609"/>
        <end position="629"/>
    </location>
</feature>
<evidence type="ECO:0000313" key="16">
    <source>
        <dbReference type="Proteomes" id="UP001527925"/>
    </source>
</evidence>
<keyword evidence="5" id="KW-0479">Metal-binding</keyword>
<feature type="region of interest" description="Disordered" evidence="12">
    <location>
        <begin position="457"/>
        <end position="486"/>
    </location>
</feature>
<feature type="transmembrane region" description="Helical" evidence="13">
    <location>
        <begin position="549"/>
        <end position="571"/>
    </location>
</feature>
<evidence type="ECO:0000256" key="4">
    <source>
        <dbReference type="ARBA" id="ARBA00022692"/>
    </source>
</evidence>
<dbReference type="InterPro" id="IPR001054">
    <property type="entry name" value="A/G_cyclase"/>
</dbReference>
<dbReference type="PROSITE" id="PS50125">
    <property type="entry name" value="GUANYLATE_CYCLASE_2"/>
    <property type="match status" value="2"/>
</dbReference>
<dbReference type="Gene3D" id="3.30.70.1230">
    <property type="entry name" value="Nucleotide cyclase"/>
    <property type="match status" value="2"/>
</dbReference>
<evidence type="ECO:0000256" key="12">
    <source>
        <dbReference type="SAM" id="MobiDB-lite"/>
    </source>
</evidence>
<evidence type="ECO:0000256" key="5">
    <source>
        <dbReference type="ARBA" id="ARBA00022723"/>
    </source>
</evidence>
<evidence type="ECO:0000256" key="9">
    <source>
        <dbReference type="ARBA" id="ARBA00022989"/>
    </source>
</evidence>
<feature type="transmembrane region" description="Helical" evidence="13">
    <location>
        <begin position="524"/>
        <end position="543"/>
    </location>
</feature>
<comment type="subcellular location">
    <subcellularLocation>
        <location evidence="2">Membrane</location>
        <topology evidence="2">Multi-pass membrane protein</topology>
    </subcellularLocation>
</comment>
<gene>
    <name evidence="15" type="ORF">HK105_201741</name>
</gene>
<evidence type="ECO:0000313" key="15">
    <source>
        <dbReference type="EMBL" id="KAL2918907.1"/>
    </source>
</evidence>